<gene>
    <name evidence="2" type="ORF">KHB02_001605</name>
    <name evidence="1" type="ORF">KHB02_04415</name>
</gene>
<protein>
    <submittedName>
        <fullName evidence="1">Uncharacterized protein</fullName>
    </submittedName>
</protein>
<accession>A0A942SVK1</accession>
<dbReference type="RefSeq" id="WP_213140597.1">
    <property type="nucleotide sequence ID" value="NZ_JAGYPE020000001.1"/>
</dbReference>
<name>A0A942SVK1_9BACI</name>
<evidence type="ECO:0000313" key="2">
    <source>
        <dbReference type="EMBL" id="MCH6264222.1"/>
    </source>
</evidence>
<evidence type="ECO:0000313" key="1">
    <source>
        <dbReference type="EMBL" id="MBS4180635.1"/>
    </source>
</evidence>
<dbReference type="AlphaFoldDB" id="A0A942SVK1"/>
<dbReference type="Proteomes" id="UP000677265">
    <property type="component" value="Unassembled WGS sequence"/>
</dbReference>
<dbReference type="EMBL" id="JAGYPE020000001">
    <property type="protein sequence ID" value="MCH6264222.1"/>
    <property type="molecule type" value="Genomic_DNA"/>
</dbReference>
<proteinExistence type="predicted"/>
<dbReference type="EMBL" id="JAGYPE010000001">
    <property type="protein sequence ID" value="MBS4180635.1"/>
    <property type="molecule type" value="Genomic_DNA"/>
</dbReference>
<evidence type="ECO:0000313" key="3">
    <source>
        <dbReference type="Proteomes" id="UP000677265"/>
    </source>
</evidence>
<reference evidence="1" key="1">
    <citation type="submission" date="2021-05" db="EMBL/GenBank/DDBJ databases">
        <title>Novel Bacillus species.</title>
        <authorList>
            <person name="Liu G."/>
        </authorList>
    </citation>
    <scope>NUCLEOTIDE SEQUENCE</scope>
    <source>
        <strain evidence="1 3">FJAT-50051</strain>
    </source>
</reference>
<comment type="caution">
    <text evidence="1">The sequence shown here is derived from an EMBL/GenBank/DDBJ whole genome shotgun (WGS) entry which is preliminary data.</text>
</comment>
<keyword evidence="3" id="KW-1185">Reference proteome</keyword>
<organism evidence="1">
    <name type="scientific">Neobacillus citreus</name>
    <dbReference type="NCBI Taxonomy" id="2833578"/>
    <lineage>
        <taxon>Bacteria</taxon>
        <taxon>Bacillati</taxon>
        <taxon>Bacillota</taxon>
        <taxon>Bacilli</taxon>
        <taxon>Bacillales</taxon>
        <taxon>Bacillaceae</taxon>
        <taxon>Neobacillus</taxon>
    </lineage>
</organism>
<sequence length="190" mass="22781">MMDHFFADYKKFIVVPEDEKKRNEVFDHKNYAAYYILTLSLFDPRVSCWRDAGKFEIDIDKSIEMVLKDFNEKQRERYHLQLLEVDKSKNYFILALSSKIKFTSEEEKDSISFIIDRILTNPFYVRQSWFNLIGEKGRIARKLFSCSFKEYVLEDSTNPNRDEKYENISEFPKPNGEIKLLKNSLKRDIL</sequence>